<evidence type="ECO:0000313" key="3">
    <source>
        <dbReference type="Proteomes" id="UP000690515"/>
    </source>
</evidence>
<comment type="caution">
    <text evidence="2">The sequence shown here is derived from an EMBL/GenBank/DDBJ whole genome shotgun (WGS) entry which is preliminary data.</text>
</comment>
<keyword evidence="3" id="KW-1185">Reference proteome</keyword>
<dbReference type="InterPro" id="IPR054545">
    <property type="entry name" value="ApeI-like"/>
</dbReference>
<dbReference type="Gene3D" id="3.10.129.10">
    <property type="entry name" value="Hotdog Thioesterase"/>
    <property type="match status" value="1"/>
</dbReference>
<organism evidence="2 3">
    <name type="scientific">Zooshikella harenae</name>
    <dbReference type="NCBI Taxonomy" id="2827238"/>
    <lineage>
        <taxon>Bacteria</taxon>
        <taxon>Pseudomonadati</taxon>
        <taxon>Pseudomonadota</taxon>
        <taxon>Gammaproteobacteria</taxon>
        <taxon>Oceanospirillales</taxon>
        <taxon>Zooshikellaceae</taxon>
        <taxon>Zooshikella</taxon>
    </lineage>
</organism>
<evidence type="ECO:0000313" key="2">
    <source>
        <dbReference type="EMBL" id="MBU2711257.1"/>
    </source>
</evidence>
<reference evidence="2 3" key="1">
    <citation type="submission" date="2021-04" db="EMBL/GenBank/DDBJ databases">
        <authorList>
            <person name="Pira H."/>
            <person name="Risdian C."/>
            <person name="Wink J."/>
        </authorList>
    </citation>
    <scope>NUCLEOTIDE SEQUENCE [LARGE SCALE GENOMIC DNA]</scope>
    <source>
        <strain evidence="2 3">WH53</strain>
    </source>
</reference>
<accession>A0ABS5ZB24</accession>
<dbReference type="PIRSF" id="PIRSF030962">
    <property type="entry name" value="Dehydrase_ECs4332_prd"/>
    <property type="match status" value="1"/>
</dbReference>
<dbReference type="SUPFAM" id="SSF54637">
    <property type="entry name" value="Thioesterase/thiol ester dehydrase-isomerase"/>
    <property type="match status" value="1"/>
</dbReference>
<name>A0ABS5ZB24_9GAMM</name>
<dbReference type="InterPro" id="IPR016962">
    <property type="entry name" value="Dehydrase_ECs4332_prd"/>
</dbReference>
<dbReference type="Proteomes" id="UP000690515">
    <property type="component" value="Unassembled WGS sequence"/>
</dbReference>
<evidence type="ECO:0000259" key="1">
    <source>
        <dbReference type="Pfam" id="PF22818"/>
    </source>
</evidence>
<dbReference type="InterPro" id="IPR029069">
    <property type="entry name" value="HotDog_dom_sf"/>
</dbReference>
<dbReference type="EMBL" id="JAGSOY010000017">
    <property type="protein sequence ID" value="MBU2711257.1"/>
    <property type="molecule type" value="Genomic_DNA"/>
</dbReference>
<sequence length="122" mass="13968">MSDQPLLPDVIEVVSNQDIDLISIDIKINIKSDSVYFIGHFPDMPILPGVVQVHWVMLFAQKYLLRTFKVHRIETIKFQRIIKPNTKLTLKLVDNKCGKLSFTYSAGDVIYGSGRIIYDESL</sequence>
<protein>
    <recommendedName>
        <fullName evidence="1">ApeI dehydratase-like domain-containing protein</fullName>
    </recommendedName>
</protein>
<gene>
    <name evidence="2" type="ORF">KCG35_09300</name>
</gene>
<dbReference type="Pfam" id="PF22818">
    <property type="entry name" value="ApeI-like"/>
    <property type="match status" value="1"/>
</dbReference>
<feature type="domain" description="ApeI dehydratase-like" evidence="1">
    <location>
        <begin position="23"/>
        <end position="114"/>
    </location>
</feature>
<proteinExistence type="predicted"/>
<dbReference type="RefSeq" id="WP_215819421.1">
    <property type="nucleotide sequence ID" value="NZ_JAGSOY010000017.1"/>
</dbReference>